<protein>
    <recommendedName>
        <fullName evidence="4">Transmembrane protein</fullName>
    </recommendedName>
</protein>
<keyword evidence="1" id="KW-1133">Transmembrane helix</keyword>
<evidence type="ECO:0000313" key="3">
    <source>
        <dbReference type="Proteomes" id="UP000238479"/>
    </source>
</evidence>
<keyword evidence="1" id="KW-0472">Membrane</keyword>
<keyword evidence="3" id="KW-1185">Reference proteome</keyword>
<comment type="caution">
    <text evidence="2">The sequence shown here is derived from an EMBL/GenBank/DDBJ whole genome shotgun (WGS) entry which is preliminary data.</text>
</comment>
<sequence>MVVLSWCHSQRLLELFSVSSYGRGIGEELLHVVWRFWVTVLKGVIFFLRLAMRRYGDFWVGLSDELLLRRYFRGLYVILSVVSGGQYGGDLSLYVVWILWDTVWRRMTWLFLVLAARFYRDSRDWYCYVVRGNGRLVWLGVGPIWLMDVMVVDGPVTEVVLREESGELMSTTGQSRFM</sequence>
<accession>A0A2P6RRD4</accession>
<keyword evidence="1" id="KW-0812">Transmembrane</keyword>
<dbReference type="Gramene" id="PRQ48995">
    <property type="protein sequence ID" value="PRQ48995"/>
    <property type="gene ID" value="RchiOBHm_Chr2g0116941"/>
</dbReference>
<organism evidence="2 3">
    <name type="scientific">Rosa chinensis</name>
    <name type="common">China rose</name>
    <dbReference type="NCBI Taxonomy" id="74649"/>
    <lineage>
        <taxon>Eukaryota</taxon>
        <taxon>Viridiplantae</taxon>
        <taxon>Streptophyta</taxon>
        <taxon>Embryophyta</taxon>
        <taxon>Tracheophyta</taxon>
        <taxon>Spermatophyta</taxon>
        <taxon>Magnoliopsida</taxon>
        <taxon>eudicotyledons</taxon>
        <taxon>Gunneridae</taxon>
        <taxon>Pentapetalae</taxon>
        <taxon>rosids</taxon>
        <taxon>fabids</taxon>
        <taxon>Rosales</taxon>
        <taxon>Rosaceae</taxon>
        <taxon>Rosoideae</taxon>
        <taxon>Rosoideae incertae sedis</taxon>
        <taxon>Rosa</taxon>
    </lineage>
</organism>
<dbReference type="EMBL" id="PDCK01000040">
    <property type="protein sequence ID" value="PRQ48995.1"/>
    <property type="molecule type" value="Genomic_DNA"/>
</dbReference>
<feature type="transmembrane region" description="Helical" evidence="1">
    <location>
        <begin position="32"/>
        <end position="51"/>
    </location>
</feature>
<gene>
    <name evidence="2" type="ORF">RchiOBHm_Chr2g0116941</name>
</gene>
<dbReference type="AlphaFoldDB" id="A0A2P6RRD4"/>
<feature type="transmembrane region" description="Helical" evidence="1">
    <location>
        <begin position="71"/>
        <end position="88"/>
    </location>
</feature>
<evidence type="ECO:0000313" key="2">
    <source>
        <dbReference type="EMBL" id="PRQ48995.1"/>
    </source>
</evidence>
<reference evidence="2 3" key="1">
    <citation type="journal article" date="2018" name="Nat. Genet.">
        <title>The Rosa genome provides new insights in the design of modern roses.</title>
        <authorList>
            <person name="Bendahmane M."/>
        </authorList>
    </citation>
    <scope>NUCLEOTIDE SEQUENCE [LARGE SCALE GENOMIC DNA]</scope>
    <source>
        <strain evidence="3">cv. Old Blush</strain>
    </source>
</reference>
<proteinExistence type="predicted"/>
<evidence type="ECO:0000256" key="1">
    <source>
        <dbReference type="SAM" id="Phobius"/>
    </source>
</evidence>
<dbReference type="Proteomes" id="UP000238479">
    <property type="component" value="Chromosome 2"/>
</dbReference>
<evidence type="ECO:0008006" key="4">
    <source>
        <dbReference type="Google" id="ProtNLM"/>
    </source>
</evidence>
<name>A0A2P6RRD4_ROSCH</name>